<keyword evidence="5" id="KW-1185">Reference proteome</keyword>
<feature type="region of interest" description="Disordered" evidence="1">
    <location>
        <begin position="234"/>
        <end position="269"/>
    </location>
</feature>
<dbReference type="EMBL" id="WIXE01020192">
    <property type="protein sequence ID" value="KAK5969394.1"/>
    <property type="molecule type" value="Genomic_DNA"/>
</dbReference>
<evidence type="ECO:0000313" key="4">
    <source>
        <dbReference type="EMBL" id="KAK5969394.1"/>
    </source>
</evidence>
<reference evidence="3 5" key="1">
    <citation type="submission" date="2019-10" db="EMBL/GenBank/DDBJ databases">
        <title>Assembly and Annotation for the nematode Trichostrongylus colubriformis.</title>
        <authorList>
            <person name="Martin J."/>
        </authorList>
    </citation>
    <scope>NUCLEOTIDE SEQUENCE [LARGE SCALE GENOMIC DNA]</scope>
    <source>
        <strain evidence="3">G859</strain>
        <tissue evidence="3">Whole worm</tissue>
    </source>
</reference>
<evidence type="ECO:0000313" key="2">
    <source>
        <dbReference type="EMBL" id="KAK5965311.1"/>
    </source>
</evidence>
<dbReference type="EMBL" id="WIXE01024761">
    <property type="protein sequence ID" value="KAK5965311.1"/>
    <property type="molecule type" value="Genomic_DNA"/>
</dbReference>
<sequence>MDSVRAGFDVENVNQSKRLLDMQESVNRSVVSKQIKVLFMPNKDNLTLKDIVQRFLKEVVKYDVVGDISPLSWVKKAGVIGETVCFRAEMSSPFWDHFMSKGRIHLSEFNKKNKTDVKLIRGQTMKNSDLENLSLYLRQKIKKYCLDKKMQLPDIIVKGAYLVIKNRSNDNTMRFKSTFLSITLGWDYSDWHGAPIKNLLSSTELHGYENGCIKWGSLDLEAVLQNVPSATGRNDQLPREIFTSNNRKRDSHNNEPQVKRPRSDVKERI</sequence>
<dbReference type="EMBL" id="WIXE01021574">
    <property type="protein sequence ID" value="KAK5968260.1"/>
    <property type="molecule type" value="Genomic_DNA"/>
</dbReference>
<protein>
    <submittedName>
        <fullName evidence="3">Uncharacterized protein</fullName>
    </submittedName>
</protein>
<feature type="compositionally biased region" description="Basic and acidic residues" evidence="1">
    <location>
        <begin position="247"/>
        <end position="269"/>
    </location>
</feature>
<gene>
    <name evidence="2" type="ORF">GCK32_013592</name>
    <name evidence="3" type="ORF">GCK32_013622</name>
    <name evidence="4" type="ORF">GCK32_013706</name>
</gene>
<dbReference type="Proteomes" id="UP001331761">
    <property type="component" value="Unassembled WGS sequence"/>
</dbReference>
<accession>A0AAN8FFE0</accession>
<evidence type="ECO:0000313" key="3">
    <source>
        <dbReference type="EMBL" id="KAK5968260.1"/>
    </source>
</evidence>
<comment type="caution">
    <text evidence="3">The sequence shown here is derived from an EMBL/GenBank/DDBJ whole genome shotgun (WGS) entry which is preliminary data.</text>
</comment>
<proteinExistence type="predicted"/>
<evidence type="ECO:0000256" key="1">
    <source>
        <dbReference type="SAM" id="MobiDB-lite"/>
    </source>
</evidence>
<name>A0AAN8FFE0_TRICO</name>
<dbReference type="AlphaFoldDB" id="A0AAN8FFE0"/>
<evidence type="ECO:0000313" key="5">
    <source>
        <dbReference type="Proteomes" id="UP001331761"/>
    </source>
</evidence>
<organism evidence="3 5">
    <name type="scientific">Trichostrongylus colubriformis</name>
    <name type="common">Black scour worm</name>
    <dbReference type="NCBI Taxonomy" id="6319"/>
    <lineage>
        <taxon>Eukaryota</taxon>
        <taxon>Metazoa</taxon>
        <taxon>Ecdysozoa</taxon>
        <taxon>Nematoda</taxon>
        <taxon>Chromadorea</taxon>
        <taxon>Rhabditida</taxon>
        <taxon>Rhabditina</taxon>
        <taxon>Rhabditomorpha</taxon>
        <taxon>Strongyloidea</taxon>
        <taxon>Trichostrongylidae</taxon>
        <taxon>Trichostrongylus</taxon>
    </lineage>
</organism>